<protein>
    <submittedName>
        <fullName evidence="3">Hydrolase, alpha/beta fold family</fullName>
    </submittedName>
</protein>
<organism evidence="3 4">
    <name type="scientific">Azotobacter chroococcum NCIMB 8003</name>
    <dbReference type="NCBI Taxonomy" id="1328314"/>
    <lineage>
        <taxon>Bacteria</taxon>
        <taxon>Pseudomonadati</taxon>
        <taxon>Pseudomonadota</taxon>
        <taxon>Gammaproteobacteria</taxon>
        <taxon>Pseudomonadales</taxon>
        <taxon>Pseudomonadaceae</taxon>
        <taxon>Azotobacter</taxon>
    </lineage>
</organism>
<dbReference type="STRING" id="1328314.Achr_21620"/>
<dbReference type="Pfam" id="PF00561">
    <property type="entry name" value="Abhydrolase_1"/>
    <property type="match status" value="1"/>
</dbReference>
<keyword evidence="1 3" id="KW-0378">Hydrolase</keyword>
<dbReference type="AlphaFoldDB" id="A0A0C4WML5"/>
<dbReference type="InterPro" id="IPR050266">
    <property type="entry name" value="AB_hydrolase_sf"/>
</dbReference>
<dbReference type="EMBL" id="CP010415">
    <property type="protein sequence ID" value="AJE21611.1"/>
    <property type="molecule type" value="Genomic_DNA"/>
</dbReference>
<gene>
    <name evidence="3" type="ORF">Achr_21620</name>
</gene>
<dbReference type="PRINTS" id="PR00111">
    <property type="entry name" value="ABHYDROLASE"/>
</dbReference>
<evidence type="ECO:0000259" key="2">
    <source>
        <dbReference type="Pfam" id="PF00561"/>
    </source>
</evidence>
<sequence length="276" mass="30336">MSSMQEAQHAIQQDLWLETPDGRVFARVWTPAVAMHEGPQSPIVLFHDSLGCVELWRGFPARLSASTGRKVIAYDRLGFGRSDPRSDRPTFAFIAEEAERCFPAVREQLAIQRFVAFGHSVGGGMAVHCANRFADACEALITESAQAFVEDRTLAGLQEAKALFGQAEQFARLGKYHGDKARWVLDAWLDTWLSPGFATWSLAPVLPGVGCPLLAIHGFDDEYGSPRHPQLIAQLAGGPSRAKVLADTRHVPHREREQAVLDLVAGFLRAKRHAGC</sequence>
<accession>A0A0C4WML5</accession>
<dbReference type="KEGG" id="acx:Achr_21620"/>
<dbReference type="PANTHER" id="PTHR43798">
    <property type="entry name" value="MONOACYLGLYCEROL LIPASE"/>
    <property type="match status" value="1"/>
</dbReference>
<dbReference type="HOGENOM" id="CLU_020336_26_0_6"/>
<evidence type="ECO:0000313" key="4">
    <source>
        <dbReference type="Proteomes" id="UP000068210"/>
    </source>
</evidence>
<evidence type="ECO:0000256" key="1">
    <source>
        <dbReference type="ARBA" id="ARBA00022801"/>
    </source>
</evidence>
<dbReference type="Proteomes" id="UP000068210">
    <property type="component" value="Chromosome"/>
</dbReference>
<reference evidence="3 4" key="1">
    <citation type="journal article" date="2015" name="PLoS ONE">
        <title>Azotobacter Genomes: The Genome of Azotobacter chroococcum NCIMB 8003 (ATCC 4412).</title>
        <authorList>
            <person name="Robson R.L."/>
            <person name="Jones R."/>
            <person name="Robson R.M."/>
            <person name="Schwartz A."/>
            <person name="Richardson T.H."/>
        </authorList>
    </citation>
    <scope>NUCLEOTIDE SEQUENCE [LARGE SCALE GENOMIC DNA]</scope>
    <source>
        <strain evidence="3 4">NCIMB 8003</strain>
    </source>
</reference>
<name>A0A0C4WML5_9GAMM</name>
<evidence type="ECO:0000313" key="3">
    <source>
        <dbReference type="EMBL" id="AJE21611.1"/>
    </source>
</evidence>
<keyword evidence="4" id="KW-1185">Reference proteome</keyword>
<dbReference type="GO" id="GO:0016787">
    <property type="term" value="F:hydrolase activity"/>
    <property type="evidence" value="ECO:0007669"/>
    <property type="project" value="UniProtKB-KW"/>
</dbReference>
<dbReference type="InterPro" id="IPR000073">
    <property type="entry name" value="AB_hydrolase_1"/>
</dbReference>
<dbReference type="RefSeq" id="WP_039804258.1">
    <property type="nucleotide sequence ID" value="NZ_CP010415.1"/>
</dbReference>
<dbReference type="PANTHER" id="PTHR43798:SF31">
    <property type="entry name" value="AB HYDROLASE SUPERFAMILY PROTEIN YCLE"/>
    <property type="match status" value="1"/>
</dbReference>
<dbReference type="GO" id="GO:0016020">
    <property type="term" value="C:membrane"/>
    <property type="evidence" value="ECO:0007669"/>
    <property type="project" value="TreeGrafter"/>
</dbReference>
<feature type="domain" description="AB hydrolase-1" evidence="2">
    <location>
        <begin position="42"/>
        <end position="147"/>
    </location>
</feature>
<dbReference type="SUPFAM" id="SSF53474">
    <property type="entry name" value="alpha/beta-Hydrolases"/>
    <property type="match status" value="1"/>
</dbReference>
<dbReference type="Gene3D" id="3.40.50.1820">
    <property type="entry name" value="alpha/beta hydrolase"/>
    <property type="match status" value="1"/>
</dbReference>
<proteinExistence type="predicted"/>
<dbReference type="InterPro" id="IPR029058">
    <property type="entry name" value="AB_hydrolase_fold"/>
</dbReference>